<sequence>MSVALVFQLLDYAGVFFFAFSGGMIAARKSLDPFGAAIVGAAAGMGGGTLRDILLGQLPVYWVDAPEYLAIAVAGALTGYYGSTLLSTGTGARRAALAWADAVGLSVFCVLGAQAGLAVGAHWAIAILTGVMTAAFGGLVRDVLVNDVPLVLREEIYALAALAGAAAYVAALALALPAGASAVGAALLAFAIRAAAMRFGWTLPSIGRID</sequence>
<comment type="subcellular location">
    <subcellularLocation>
        <location evidence="1">Cell membrane</location>
        <topology evidence="1">Multi-pass membrane protein</topology>
    </subcellularLocation>
</comment>
<gene>
    <name evidence="9" type="ORF">E5163_13105</name>
</gene>
<feature type="domain" description="Glycine transporter" evidence="8">
    <location>
        <begin position="99"/>
        <end position="171"/>
    </location>
</feature>
<feature type="transmembrane region" description="Helical" evidence="7">
    <location>
        <begin position="6"/>
        <end position="27"/>
    </location>
</feature>
<proteinExistence type="inferred from homology"/>
<accession>A0A4S2GXE9</accession>
<evidence type="ECO:0000259" key="8">
    <source>
        <dbReference type="Pfam" id="PF03458"/>
    </source>
</evidence>
<dbReference type="Pfam" id="PF03458">
    <property type="entry name" value="Gly_transporter"/>
    <property type="match status" value="2"/>
</dbReference>
<dbReference type="EMBL" id="SRXW01000004">
    <property type="protein sequence ID" value="TGY87850.1"/>
    <property type="molecule type" value="Genomic_DNA"/>
</dbReference>
<evidence type="ECO:0000256" key="7">
    <source>
        <dbReference type="SAM" id="Phobius"/>
    </source>
</evidence>
<feature type="transmembrane region" description="Helical" evidence="7">
    <location>
        <begin position="98"/>
        <end position="117"/>
    </location>
</feature>
<dbReference type="AlphaFoldDB" id="A0A4S2GXE9"/>
<dbReference type="PANTHER" id="PTHR30506:SF3">
    <property type="entry name" value="UPF0126 INNER MEMBRANE PROTEIN YADS-RELATED"/>
    <property type="match status" value="1"/>
</dbReference>
<reference evidence="9 10" key="1">
    <citation type="journal article" date="2017" name="Int. J. Syst. Evol. Microbiol.">
        <title>Marinicauda algicola sp. nov., isolated from a marine red alga Rhodosorus marinus.</title>
        <authorList>
            <person name="Jeong S.E."/>
            <person name="Jeon S.H."/>
            <person name="Chun B.H."/>
            <person name="Kim D.W."/>
            <person name="Jeon C.O."/>
        </authorList>
    </citation>
    <scope>NUCLEOTIDE SEQUENCE [LARGE SCALE GENOMIC DNA]</scope>
    <source>
        <strain evidence="9 10">JCM 31718</strain>
    </source>
</reference>
<evidence type="ECO:0000313" key="9">
    <source>
        <dbReference type="EMBL" id="TGY87850.1"/>
    </source>
</evidence>
<keyword evidence="3" id="KW-1003">Cell membrane</keyword>
<dbReference type="RefSeq" id="WP_135996722.1">
    <property type="nucleotide sequence ID" value="NZ_CP071057.1"/>
</dbReference>
<evidence type="ECO:0000256" key="6">
    <source>
        <dbReference type="ARBA" id="ARBA00023136"/>
    </source>
</evidence>
<evidence type="ECO:0000256" key="4">
    <source>
        <dbReference type="ARBA" id="ARBA00022692"/>
    </source>
</evidence>
<dbReference type="InterPro" id="IPR005115">
    <property type="entry name" value="Gly_transporter"/>
</dbReference>
<feature type="transmembrane region" description="Helical" evidence="7">
    <location>
        <begin position="123"/>
        <end position="144"/>
    </location>
</feature>
<feature type="transmembrane region" description="Helical" evidence="7">
    <location>
        <begin position="34"/>
        <end position="56"/>
    </location>
</feature>
<keyword evidence="6 7" id="KW-0472">Membrane</keyword>
<evidence type="ECO:0000313" key="10">
    <source>
        <dbReference type="Proteomes" id="UP000308054"/>
    </source>
</evidence>
<evidence type="ECO:0000256" key="2">
    <source>
        <dbReference type="ARBA" id="ARBA00008193"/>
    </source>
</evidence>
<keyword evidence="4 7" id="KW-0812">Transmembrane</keyword>
<dbReference type="GO" id="GO:0005886">
    <property type="term" value="C:plasma membrane"/>
    <property type="evidence" value="ECO:0007669"/>
    <property type="project" value="UniProtKB-SubCell"/>
</dbReference>
<keyword evidence="5 7" id="KW-1133">Transmembrane helix</keyword>
<dbReference type="Proteomes" id="UP000308054">
    <property type="component" value="Unassembled WGS sequence"/>
</dbReference>
<evidence type="ECO:0000256" key="5">
    <source>
        <dbReference type="ARBA" id="ARBA00022989"/>
    </source>
</evidence>
<keyword evidence="10" id="KW-1185">Reference proteome</keyword>
<comment type="caution">
    <text evidence="9">The sequence shown here is derived from an EMBL/GenBank/DDBJ whole genome shotgun (WGS) entry which is preliminary data.</text>
</comment>
<name>A0A4S2GXE9_9PROT</name>
<feature type="transmembrane region" description="Helical" evidence="7">
    <location>
        <begin position="156"/>
        <end position="176"/>
    </location>
</feature>
<evidence type="ECO:0000256" key="3">
    <source>
        <dbReference type="ARBA" id="ARBA00022475"/>
    </source>
</evidence>
<dbReference type="OrthoDB" id="9791874at2"/>
<comment type="similarity">
    <text evidence="2">Belongs to the UPF0126 family.</text>
</comment>
<feature type="domain" description="Glycine transporter" evidence="8">
    <location>
        <begin position="9"/>
        <end position="80"/>
    </location>
</feature>
<organism evidence="9 10">
    <name type="scientific">Marinicauda algicola</name>
    <dbReference type="NCBI Taxonomy" id="2029849"/>
    <lineage>
        <taxon>Bacteria</taxon>
        <taxon>Pseudomonadati</taxon>
        <taxon>Pseudomonadota</taxon>
        <taxon>Alphaproteobacteria</taxon>
        <taxon>Maricaulales</taxon>
        <taxon>Maricaulaceae</taxon>
        <taxon>Marinicauda</taxon>
    </lineage>
</organism>
<feature type="transmembrane region" description="Helical" evidence="7">
    <location>
        <begin position="68"/>
        <end position="86"/>
    </location>
</feature>
<protein>
    <submittedName>
        <fullName evidence="9">Trimeric intracellular cation channel family protein</fullName>
    </submittedName>
</protein>
<evidence type="ECO:0000256" key="1">
    <source>
        <dbReference type="ARBA" id="ARBA00004651"/>
    </source>
</evidence>
<dbReference type="PANTHER" id="PTHR30506">
    <property type="entry name" value="INNER MEMBRANE PROTEIN"/>
    <property type="match status" value="1"/>
</dbReference>